<accession>A0AAD7UDM0</accession>
<dbReference type="EMBL" id="JAQMWT010000391">
    <property type="protein sequence ID" value="KAJ8602047.1"/>
    <property type="molecule type" value="Genomic_DNA"/>
</dbReference>
<dbReference type="InterPro" id="IPR013216">
    <property type="entry name" value="Methyltransf_11"/>
</dbReference>
<evidence type="ECO:0000259" key="1">
    <source>
        <dbReference type="Pfam" id="PF08241"/>
    </source>
</evidence>
<dbReference type="InterPro" id="IPR029063">
    <property type="entry name" value="SAM-dependent_MTases_sf"/>
</dbReference>
<proteinExistence type="predicted"/>
<protein>
    <recommendedName>
        <fullName evidence="1">Methyltransferase type 11 domain-containing protein</fullName>
    </recommendedName>
</protein>
<reference evidence="2" key="1">
    <citation type="submission" date="2023-01" db="EMBL/GenBank/DDBJ databases">
        <title>Metagenome sequencing of chrysophaentin producing Chrysophaeum taylorii.</title>
        <authorList>
            <person name="Davison J."/>
            <person name="Bewley C."/>
        </authorList>
    </citation>
    <scope>NUCLEOTIDE SEQUENCE</scope>
    <source>
        <strain evidence="2">NIES-1699</strain>
    </source>
</reference>
<keyword evidence="3" id="KW-1185">Reference proteome</keyword>
<dbReference type="AlphaFoldDB" id="A0AAD7UDM0"/>
<dbReference type="CDD" id="cd02440">
    <property type="entry name" value="AdoMet_MTases"/>
    <property type="match status" value="1"/>
</dbReference>
<dbReference type="GO" id="GO:0008757">
    <property type="term" value="F:S-adenosylmethionine-dependent methyltransferase activity"/>
    <property type="evidence" value="ECO:0007669"/>
    <property type="project" value="InterPro"/>
</dbReference>
<dbReference type="SUPFAM" id="SSF53335">
    <property type="entry name" value="S-adenosyl-L-methionine-dependent methyltransferases"/>
    <property type="match status" value="1"/>
</dbReference>
<evidence type="ECO:0000313" key="3">
    <source>
        <dbReference type="Proteomes" id="UP001230188"/>
    </source>
</evidence>
<dbReference type="Proteomes" id="UP001230188">
    <property type="component" value="Unassembled WGS sequence"/>
</dbReference>
<organism evidence="2 3">
    <name type="scientific">Chrysophaeum taylorii</name>
    <dbReference type="NCBI Taxonomy" id="2483200"/>
    <lineage>
        <taxon>Eukaryota</taxon>
        <taxon>Sar</taxon>
        <taxon>Stramenopiles</taxon>
        <taxon>Ochrophyta</taxon>
        <taxon>Pelagophyceae</taxon>
        <taxon>Pelagomonadales</taxon>
        <taxon>Pelagomonadaceae</taxon>
        <taxon>Chrysophaeum</taxon>
    </lineage>
</organism>
<comment type="caution">
    <text evidence="2">The sequence shown here is derived from an EMBL/GenBank/DDBJ whole genome shotgun (WGS) entry which is preliminary data.</text>
</comment>
<feature type="domain" description="Methyltransferase type 11" evidence="1">
    <location>
        <begin position="54"/>
        <end position="151"/>
    </location>
</feature>
<evidence type="ECO:0000313" key="2">
    <source>
        <dbReference type="EMBL" id="KAJ8602047.1"/>
    </source>
</evidence>
<gene>
    <name evidence="2" type="ORF">CTAYLR_002759</name>
</gene>
<dbReference type="Gene3D" id="3.40.50.150">
    <property type="entry name" value="Vaccinia Virus protein VP39"/>
    <property type="match status" value="1"/>
</dbReference>
<sequence>MSVNTLWKTNSALLPVVLRGYDLAVAHGVSRFLWRCPATVHIAQYNKLARGRHLEIGPGSAFYLVTSEATRNIKNATLVDLAEEPLAFAKSRLEGFVEDVETLVADVTRPLPSDSIFDSVALNHVLHCVPGNMSRKLGGILSNLAPVMSPDAVLFGSTVLARTHPGHTRASAIFVDWLNSRGIFHNADDTLDAVHHTLGAHFRTVDVRHIGAEAVFAARDPQATAAAAAAAAASSS</sequence>
<dbReference type="Pfam" id="PF08241">
    <property type="entry name" value="Methyltransf_11"/>
    <property type="match status" value="1"/>
</dbReference>
<name>A0AAD7UDM0_9STRA</name>